<comment type="caution">
    <text evidence="2">The sequence shown here is derived from an EMBL/GenBank/DDBJ whole genome shotgun (WGS) entry which is preliminary data.</text>
</comment>
<protein>
    <submittedName>
        <fullName evidence="2">Uncharacterized protein</fullName>
    </submittedName>
</protein>
<proteinExistence type="predicted"/>
<feature type="signal peptide" evidence="1">
    <location>
        <begin position="1"/>
        <end position="23"/>
    </location>
</feature>
<keyword evidence="3" id="KW-1185">Reference proteome</keyword>
<keyword evidence="1" id="KW-0732">Signal</keyword>
<evidence type="ECO:0000256" key="1">
    <source>
        <dbReference type="SAM" id="SignalP"/>
    </source>
</evidence>
<name>A0A226D6S0_FOLCA</name>
<accession>A0A226D6S0</accession>
<evidence type="ECO:0000313" key="3">
    <source>
        <dbReference type="Proteomes" id="UP000198287"/>
    </source>
</evidence>
<dbReference type="Proteomes" id="UP000198287">
    <property type="component" value="Unassembled WGS sequence"/>
</dbReference>
<dbReference type="EMBL" id="LNIX01000033">
    <property type="protein sequence ID" value="OXA40558.1"/>
    <property type="molecule type" value="Genomic_DNA"/>
</dbReference>
<reference evidence="2 3" key="1">
    <citation type="submission" date="2015-12" db="EMBL/GenBank/DDBJ databases">
        <title>The genome of Folsomia candida.</title>
        <authorList>
            <person name="Faddeeva A."/>
            <person name="Derks M.F."/>
            <person name="Anvar Y."/>
            <person name="Smit S."/>
            <person name="Van Straalen N."/>
            <person name="Roelofs D."/>
        </authorList>
    </citation>
    <scope>NUCLEOTIDE SEQUENCE [LARGE SCALE GENOMIC DNA]</scope>
    <source>
        <strain evidence="2 3">VU population</strain>
        <tissue evidence="2">Whole body</tissue>
    </source>
</reference>
<gene>
    <name evidence="2" type="ORF">Fcan01_24625</name>
</gene>
<feature type="chain" id="PRO_5012623916" evidence="1">
    <location>
        <begin position="24"/>
        <end position="101"/>
    </location>
</feature>
<dbReference type="AlphaFoldDB" id="A0A226D6S0"/>
<organism evidence="2 3">
    <name type="scientific">Folsomia candida</name>
    <name type="common">Springtail</name>
    <dbReference type="NCBI Taxonomy" id="158441"/>
    <lineage>
        <taxon>Eukaryota</taxon>
        <taxon>Metazoa</taxon>
        <taxon>Ecdysozoa</taxon>
        <taxon>Arthropoda</taxon>
        <taxon>Hexapoda</taxon>
        <taxon>Collembola</taxon>
        <taxon>Entomobryomorpha</taxon>
        <taxon>Isotomoidea</taxon>
        <taxon>Isotomidae</taxon>
        <taxon>Proisotominae</taxon>
        <taxon>Folsomia</taxon>
    </lineage>
</organism>
<evidence type="ECO:0000313" key="2">
    <source>
        <dbReference type="EMBL" id="OXA40558.1"/>
    </source>
</evidence>
<sequence length="101" mass="10462">MNKILISFAIFIGLLVTTRPVMGGNLKDLKAESTFGFGYGGLGIDGYAGGGGGGYYGNGWNNNFGGGYGFRGNGGWGGGWPYYAGYYGRGLYNGFGGGYYG</sequence>